<name>A6MAM7_9PEZI</name>
<feature type="compositionally biased region" description="Polar residues" evidence="1">
    <location>
        <begin position="53"/>
        <end position="66"/>
    </location>
</feature>
<proteinExistence type="evidence at transcript level"/>
<accession>A6MAM7</accession>
<feature type="non-terminal residue" evidence="2">
    <location>
        <position position="1"/>
    </location>
</feature>
<feature type="non-terminal residue" evidence="2">
    <location>
        <position position="146"/>
    </location>
</feature>
<evidence type="ECO:0000313" key="2">
    <source>
        <dbReference type="EMBL" id="ABR20288.1"/>
    </source>
</evidence>
<dbReference type="AlphaFoldDB" id="A6MAM7"/>
<evidence type="ECO:0000256" key="1">
    <source>
        <dbReference type="SAM" id="MobiDB-lite"/>
    </source>
</evidence>
<reference evidence="2" key="1">
    <citation type="submission" date="2006-05" db="EMBL/GenBank/DDBJ databases">
        <title>Patterns of diversity and the occurrence of recombination in lineages of the clonal fungus Colletotrichum cereale as revealed by RIP-mutated transposable elements.</title>
        <authorList>
            <person name="Crouch J.A."/>
            <person name="Glasheen B.M."/>
            <person name="Giunta M.A."/>
            <person name="Uddin W."/>
            <person name="Clarke B.B."/>
            <person name="Hillman B.I."/>
        </authorList>
    </citation>
    <scope>NUCLEOTIDE SEQUENCE</scope>
    <source>
        <strain evidence="2">KS-20B-DGU</strain>
    </source>
</reference>
<organism evidence="2">
    <name type="scientific">Colletotrichum cereale</name>
    <dbReference type="NCBI Taxonomy" id="343994"/>
    <lineage>
        <taxon>Eukaryota</taxon>
        <taxon>Fungi</taxon>
        <taxon>Dikarya</taxon>
        <taxon>Ascomycota</taxon>
        <taxon>Pezizomycotina</taxon>
        <taxon>Sordariomycetes</taxon>
        <taxon>Hypocreomycetidae</taxon>
        <taxon>Glomerellales</taxon>
        <taxon>Glomerellaceae</taxon>
        <taxon>Colletotrichum</taxon>
        <taxon>Colletotrichum graminicola species complex</taxon>
    </lineage>
</organism>
<dbReference type="EMBL" id="DQ663120">
    <property type="protein sequence ID" value="ABR20288.1"/>
    <property type="molecule type" value="mRNA"/>
</dbReference>
<feature type="region of interest" description="Disordered" evidence="1">
    <location>
        <begin position="51"/>
        <end position="72"/>
    </location>
</feature>
<protein>
    <submittedName>
        <fullName evidence="2">Uncharacterized protein</fullName>
    </submittedName>
</protein>
<sequence>PPPPPPSRIRLNTATVDCAISEPAGYPPWPFPVISSRLRILVDLLSKDHISSDGRTVGSQRTSAESPPSEIRGVTRARDAKCPHLVRVRAVPLDKPNVAAFKNNTTEYSKVRYRVGVCTCMPYVESCWMGSRYGYRYVTYEESRGQ</sequence>